<keyword evidence="10" id="KW-1133">Transmembrane helix</keyword>
<dbReference type="InterPro" id="IPR011990">
    <property type="entry name" value="TPR-like_helical_dom_sf"/>
</dbReference>
<dbReference type="EMBL" id="WHLY01000002">
    <property type="protein sequence ID" value="MPR34925.1"/>
    <property type="molecule type" value="Genomic_DNA"/>
</dbReference>
<evidence type="ECO:0000256" key="6">
    <source>
        <dbReference type="ARBA" id="ARBA00022777"/>
    </source>
</evidence>
<reference evidence="13 14" key="1">
    <citation type="submission" date="2019-10" db="EMBL/GenBank/DDBJ databases">
        <title>Draft Genome Sequence of Cytophagaceae sp. SJW1-29.</title>
        <authorList>
            <person name="Choi A."/>
        </authorList>
    </citation>
    <scope>NUCLEOTIDE SEQUENCE [LARGE SCALE GENOMIC DNA]</scope>
    <source>
        <strain evidence="13 14">SJW1-29</strain>
    </source>
</reference>
<dbReference type="PANTHER" id="PTHR41523:SF8">
    <property type="entry name" value="ETHYLENE RESPONSE SENSOR PROTEIN"/>
    <property type="match status" value="1"/>
</dbReference>
<dbReference type="CDD" id="cd16936">
    <property type="entry name" value="HATPase_RsbW-like"/>
    <property type="match status" value="1"/>
</dbReference>
<gene>
    <name evidence="13" type="ORF">GBK04_16585</name>
</gene>
<dbReference type="SMART" id="SM00028">
    <property type="entry name" value="TPR"/>
    <property type="match status" value="3"/>
</dbReference>
<keyword evidence="6" id="KW-0418">Kinase</keyword>
<dbReference type="SMART" id="SM00387">
    <property type="entry name" value="HATPase_c"/>
    <property type="match status" value="1"/>
</dbReference>
<dbReference type="EC" id="2.7.13.3" evidence="2"/>
<keyword evidence="8" id="KW-0802">TPR repeat</keyword>
<dbReference type="Proteomes" id="UP000479293">
    <property type="component" value="Unassembled WGS sequence"/>
</dbReference>
<name>A0A7C9F4C3_9BACT</name>
<evidence type="ECO:0000256" key="2">
    <source>
        <dbReference type="ARBA" id="ARBA00012438"/>
    </source>
</evidence>
<dbReference type="InterPro" id="IPR036890">
    <property type="entry name" value="HATPase_C_sf"/>
</dbReference>
<evidence type="ECO:0000256" key="1">
    <source>
        <dbReference type="ARBA" id="ARBA00000085"/>
    </source>
</evidence>
<dbReference type="PANTHER" id="PTHR41523">
    <property type="entry name" value="TWO-COMPONENT SYSTEM SENSOR PROTEIN"/>
    <property type="match status" value="1"/>
</dbReference>
<dbReference type="InterPro" id="IPR003594">
    <property type="entry name" value="HATPase_dom"/>
</dbReference>
<dbReference type="PROSITE" id="PS50005">
    <property type="entry name" value="TPR"/>
    <property type="match status" value="1"/>
</dbReference>
<protein>
    <recommendedName>
        <fullName evidence="2">histidine kinase</fullName>
        <ecNumber evidence="2">2.7.13.3</ecNumber>
    </recommendedName>
</protein>
<keyword evidence="14" id="KW-1185">Reference proteome</keyword>
<proteinExistence type="predicted"/>
<evidence type="ECO:0000256" key="11">
    <source>
        <dbReference type="SAM" id="SignalP"/>
    </source>
</evidence>
<evidence type="ECO:0000256" key="10">
    <source>
        <dbReference type="SAM" id="Phobius"/>
    </source>
</evidence>
<dbReference type="SUPFAM" id="SSF48452">
    <property type="entry name" value="TPR-like"/>
    <property type="match status" value="2"/>
</dbReference>
<feature type="repeat" description="TPR" evidence="8">
    <location>
        <begin position="241"/>
        <end position="274"/>
    </location>
</feature>
<feature type="transmembrane region" description="Helical" evidence="10">
    <location>
        <begin position="356"/>
        <end position="378"/>
    </location>
</feature>
<comment type="catalytic activity">
    <reaction evidence="1">
        <text>ATP + protein L-histidine = ADP + protein N-phospho-L-histidine.</text>
        <dbReference type="EC" id="2.7.13.3"/>
    </reaction>
</comment>
<sequence>MNKLSPFLGYLLLFATYSTAPAQVPDTVARLPNDSVRALAIGKLAVDNAVEKRDFAAADYLLSQARKSNSKLKSEFVQARLLRDAGIIEQAREDNPSAIRHLQKAYEGFKKLKNPKMQVDALTRLEQVYFNEDEFQLAEKYALQALGIFQENPTLPLGMLGDCYNELSNIYGEKGDQPKSLKYINLARATYEKAGEEQSVQTANFNSSIVLRKMGRFKESVARLKEVEAYAVRTKNDYYLVHVYMNLGKGFMKLDKYAEALEVNTKALEMVQADKSLNEFSILQEIHTNFHEMYAALNDYKPAYEHFKLAEQYGDSLTDLEKKREIARLETQFATRQKEEKIEELGDDNQAKQQQLLILAIFVAGMAALLIGLVWQYLRLRRSRATISAQSEQLKLLMRELHHRVKNNLAIVSSLLKLQSNRIEDQSAAKAVREGQQRVEAMSLIHQRLYQTDDRLTSINMREYVVDLTENLMLAYGYSLDNFDLRIDIEQEELDVDLAIPVGLILNELLTNSFKYAYQHVQIPMLSVSLTGKQGVTLEIKDNGPGINELQWKQKGGSFGKRLIKNLSEQTGGEYQICTDNGTCYKLHIDEQALRKVA</sequence>
<keyword evidence="10" id="KW-0812">Transmembrane</keyword>
<dbReference type="Pfam" id="PF07568">
    <property type="entry name" value="HisKA_2"/>
    <property type="match status" value="1"/>
</dbReference>
<feature type="coiled-coil region" evidence="9">
    <location>
        <begin position="310"/>
        <end position="355"/>
    </location>
</feature>
<evidence type="ECO:0000313" key="13">
    <source>
        <dbReference type="EMBL" id="MPR34925.1"/>
    </source>
</evidence>
<evidence type="ECO:0000256" key="4">
    <source>
        <dbReference type="ARBA" id="ARBA00022679"/>
    </source>
</evidence>
<dbReference type="Pfam" id="PF02518">
    <property type="entry name" value="HATPase_c"/>
    <property type="match status" value="1"/>
</dbReference>
<keyword evidence="3" id="KW-0597">Phosphoprotein</keyword>
<evidence type="ECO:0000256" key="7">
    <source>
        <dbReference type="ARBA" id="ARBA00022840"/>
    </source>
</evidence>
<accession>A0A7C9F4C3</accession>
<keyword evidence="7" id="KW-0067">ATP-binding</keyword>
<evidence type="ECO:0000313" key="14">
    <source>
        <dbReference type="Proteomes" id="UP000479293"/>
    </source>
</evidence>
<dbReference type="AlphaFoldDB" id="A0A7C9F4C3"/>
<keyword evidence="10" id="KW-0472">Membrane</keyword>
<dbReference type="GO" id="GO:0005524">
    <property type="term" value="F:ATP binding"/>
    <property type="evidence" value="ECO:0007669"/>
    <property type="project" value="UniProtKB-KW"/>
</dbReference>
<evidence type="ECO:0000259" key="12">
    <source>
        <dbReference type="SMART" id="SM00387"/>
    </source>
</evidence>
<evidence type="ECO:0000256" key="5">
    <source>
        <dbReference type="ARBA" id="ARBA00022741"/>
    </source>
</evidence>
<dbReference type="RefSeq" id="WP_152761548.1">
    <property type="nucleotide sequence ID" value="NZ_WHLY01000002.1"/>
</dbReference>
<dbReference type="Gene3D" id="3.30.450.20">
    <property type="entry name" value="PAS domain"/>
    <property type="match status" value="1"/>
</dbReference>
<keyword evidence="4" id="KW-0808">Transferase</keyword>
<dbReference type="InterPro" id="IPR019734">
    <property type="entry name" value="TPR_rpt"/>
</dbReference>
<feature type="domain" description="Histidine kinase/HSP90-like ATPase" evidence="12">
    <location>
        <begin position="497"/>
        <end position="593"/>
    </location>
</feature>
<dbReference type="SUPFAM" id="SSF55874">
    <property type="entry name" value="ATPase domain of HSP90 chaperone/DNA topoisomerase II/histidine kinase"/>
    <property type="match status" value="1"/>
</dbReference>
<evidence type="ECO:0000256" key="3">
    <source>
        <dbReference type="ARBA" id="ARBA00022553"/>
    </source>
</evidence>
<evidence type="ECO:0000256" key="8">
    <source>
        <dbReference type="PROSITE-ProRule" id="PRU00339"/>
    </source>
</evidence>
<keyword evidence="9" id="KW-0175">Coiled coil</keyword>
<feature type="chain" id="PRO_5029022612" description="histidine kinase" evidence="11">
    <location>
        <begin position="23"/>
        <end position="598"/>
    </location>
</feature>
<comment type="caution">
    <text evidence="13">The sequence shown here is derived from an EMBL/GenBank/DDBJ whole genome shotgun (WGS) entry which is preliminary data.</text>
</comment>
<dbReference type="GO" id="GO:0004673">
    <property type="term" value="F:protein histidine kinase activity"/>
    <property type="evidence" value="ECO:0007669"/>
    <property type="project" value="UniProtKB-EC"/>
</dbReference>
<dbReference type="Gene3D" id="1.25.40.10">
    <property type="entry name" value="Tetratricopeptide repeat domain"/>
    <property type="match status" value="2"/>
</dbReference>
<dbReference type="InterPro" id="IPR011495">
    <property type="entry name" value="Sig_transdc_His_kin_sub2_dim/P"/>
</dbReference>
<organism evidence="13 14">
    <name type="scientific">Salmonirosea aquatica</name>
    <dbReference type="NCBI Taxonomy" id="2654236"/>
    <lineage>
        <taxon>Bacteria</taxon>
        <taxon>Pseudomonadati</taxon>
        <taxon>Bacteroidota</taxon>
        <taxon>Cytophagia</taxon>
        <taxon>Cytophagales</taxon>
        <taxon>Spirosomataceae</taxon>
        <taxon>Salmonirosea</taxon>
    </lineage>
</organism>
<dbReference type="Gene3D" id="3.30.565.10">
    <property type="entry name" value="Histidine kinase-like ATPase, C-terminal domain"/>
    <property type="match status" value="1"/>
</dbReference>
<evidence type="ECO:0000256" key="9">
    <source>
        <dbReference type="SAM" id="Coils"/>
    </source>
</evidence>
<keyword evidence="5" id="KW-0547">Nucleotide-binding</keyword>
<keyword evidence="11" id="KW-0732">Signal</keyword>
<feature type="signal peptide" evidence="11">
    <location>
        <begin position="1"/>
        <end position="22"/>
    </location>
</feature>